<evidence type="ECO:0000313" key="2">
    <source>
        <dbReference type="Proteomes" id="UP000616151"/>
    </source>
</evidence>
<keyword evidence="2" id="KW-1185">Reference proteome</keyword>
<comment type="caution">
    <text evidence="1">The sequence shown here is derived from an EMBL/GenBank/DDBJ whole genome shotgun (WGS) entry which is preliminary data.</text>
</comment>
<accession>A0ACC5RDF0</accession>
<reference evidence="1" key="1">
    <citation type="submission" date="2021-01" db="EMBL/GenBank/DDBJ databases">
        <authorList>
            <person name="Sun Q."/>
        </authorList>
    </citation>
    <scope>NUCLEOTIDE SEQUENCE</scope>
    <source>
        <strain evidence="1">YIM B02566</strain>
    </source>
</reference>
<sequence length="459" mass="49133">MRASEANLKACLAELKSFLGERCSTGQSMRELHARDEGWHPPGLPDAVCYPREAAEVARIVEICRRHTVPIIAFGTGSGMEGQINALAGGVSVDLAQLDRIIEINAADMDCWVEAGVRRMTLNTHLRDTGLFFPVDPGADASLGGMAATRASGPNAVRYGTMRENVLALEAVLGTGEIIRTGGRARKSSAGYDLTRLLIGSEGTLGIITKLCLRLQPVPEALRTARIQADDVQSLLDYSIALMQAGLGIAKLELMDEVAVCAVNLHAKLGLAEQPTLLVEFSGSAAAIDADIAFALSLAEDFNLPKPVWAATPEDRSRLWKARHEVAHAEPLLRPGARIFVTDVCVPVSRIADCIRATRADLASVDLIASIVGHIGDGNFHVSLLINPDDENEVKLAEAAHDRLVERALAMDGTCTGEHGIGQGKKAHLRREMGASVDIMQAIKTQFDPALILNPGKIF</sequence>
<proteinExistence type="predicted"/>
<name>A0ACC5RDF0_9HYPH</name>
<organism evidence="1 2">
    <name type="scientific">Taklimakanibacter albus</name>
    <dbReference type="NCBI Taxonomy" id="2800327"/>
    <lineage>
        <taxon>Bacteria</taxon>
        <taxon>Pseudomonadati</taxon>
        <taxon>Pseudomonadota</taxon>
        <taxon>Alphaproteobacteria</taxon>
        <taxon>Hyphomicrobiales</taxon>
        <taxon>Aestuariivirgaceae</taxon>
        <taxon>Taklimakanibacter</taxon>
    </lineage>
</organism>
<dbReference type="Proteomes" id="UP000616151">
    <property type="component" value="Unassembled WGS sequence"/>
</dbReference>
<dbReference type="EMBL" id="JAENHL010000008">
    <property type="protein sequence ID" value="MBK1870673.1"/>
    <property type="molecule type" value="Genomic_DNA"/>
</dbReference>
<protein>
    <submittedName>
        <fullName evidence="1">FAD-binding protein</fullName>
    </submittedName>
</protein>
<gene>
    <name evidence="1" type="ORF">JHL16_30185</name>
</gene>
<evidence type="ECO:0000313" key="1">
    <source>
        <dbReference type="EMBL" id="MBK1870673.1"/>
    </source>
</evidence>